<comment type="caution">
    <text evidence="1">The sequence shown here is derived from an EMBL/GenBank/DDBJ whole genome shotgun (WGS) entry which is preliminary data.</text>
</comment>
<dbReference type="EMBL" id="VSRR010000961">
    <property type="protein sequence ID" value="MPC21295.1"/>
    <property type="molecule type" value="Genomic_DNA"/>
</dbReference>
<evidence type="ECO:0000313" key="2">
    <source>
        <dbReference type="Proteomes" id="UP000324222"/>
    </source>
</evidence>
<protein>
    <submittedName>
        <fullName evidence="1">Uncharacterized protein</fullName>
    </submittedName>
</protein>
<evidence type="ECO:0000313" key="1">
    <source>
        <dbReference type="EMBL" id="MPC21295.1"/>
    </source>
</evidence>
<name>A0A5B7DJH2_PORTR</name>
<accession>A0A5B7DJH2</accession>
<keyword evidence="2" id="KW-1185">Reference proteome</keyword>
<dbReference type="Proteomes" id="UP000324222">
    <property type="component" value="Unassembled WGS sequence"/>
</dbReference>
<sequence length="100" mass="11466">MKEVEEHTWHDFGQKYKVHEIQEMEGSSAFCGKPQYHERRKDSASSGQLFPALRRRGNLARLSEMSGCGGELDVRFLRASFLLQLDECLAVSFSEEGWVL</sequence>
<gene>
    <name evidence="1" type="ORF">E2C01_014277</name>
</gene>
<reference evidence="1 2" key="1">
    <citation type="submission" date="2019-05" db="EMBL/GenBank/DDBJ databases">
        <title>Another draft genome of Portunus trituberculatus and its Hox gene families provides insights of decapod evolution.</title>
        <authorList>
            <person name="Jeong J.-H."/>
            <person name="Song I."/>
            <person name="Kim S."/>
            <person name="Choi T."/>
            <person name="Kim D."/>
            <person name="Ryu S."/>
            <person name="Kim W."/>
        </authorList>
    </citation>
    <scope>NUCLEOTIDE SEQUENCE [LARGE SCALE GENOMIC DNA]</scope>
    <source>
        <tissue evidence="1">Muscle</tissue>
    </source>
</reference>
<organism evidence="1 2">
    <name type="scientific">Portunus trituberculatus</name>
    <name type="common">Swimming crab</name>
    <name type="synonym">Neptunus trituberculatus</name>
    <dbReference type="NCBI Taxonomy" id="210409"/>
    <lineage>
        <taxon>Eukaryota</taxon>
        <taxon>Metazoa</taxon>
        <taxon>Ecdysozoa</taxon>
        <taxon>Arthropoda</taxon>
        <taxon>Crustacea</taxon>
        <taxon>Multicrustacea</taxon>
        <taxon>Malacostraca</taxon>
        <taxon>Eumalacostraca</taxon>
        <taxon>Eucarida</taxon>
        <taxon>Decapoda</taxon>
        <taxon>Pleocyemata</taxon>
        <taxon>Brachyura</taxon>
        <taxon>Eubrachyura</taxon>
        <taxon>Portunoidea</taxon>
        <taxon>Portunidae</taxon>
        <taxon>Portuninae</taxon>
        <taxon>Portunus</taxon>
    </lineage>
</organism>
<dbReference type="AlphaFoldDB" id="A0A5B7DJH2"/>
<proteinExistence type="predicted"/>